<dbReference type="SUPFAM" id="SSF55729">
    <property type="entry name" value="Acyl-CoA N-acyltransferases (Nat)"/>
    <property type="match status" value="1"/>
</dbReference>
<dbReference type="RefSeq" id="WP_087108842.1">
    <property type="nucleotide sequence ID" value="NZ_CBCSCN010000008.1"/>
</dbReference>
<dbReference type="PANTHER" id="PTHR43877:SF2">
    <property type="entry name" value="AMINOALKYLPHOSPHONATE N-ACETYLTRANSFERASE-RELATED"/>
    <property type="match status" value="1"/>
</dbReference>
<evidence type="ECO:0000256" key="2">
    <source>
        <dbReference type="ARBA" id="ARBA00023315"/>
    </source>
</evidence>
<organism evidence="4 5">
    <name type="scientific">Parendozoicomonas haliclonae</name>
    <dbReference type="NCBI Taxonomy" id="1960125"/>
    <lineage>
        <taxon>Bacteria</taxon>
        <taxon>Pseudomonadati</taxon>
        <taxon>Pseudomonadota</taxon>
        <taxon>Gammaproteobacteria</taxon>
        <taxon>Oceanospirillales</taxon>
        <taxon>Endozoicomonadaceae</taxon>
        <taxon>Parendozoicomonas</taxon>
    </lineage>
</organism>
<gene>
    <name evidence="4" type="primary">mshD</name>
    <name evidence="4" type="ORF">EHSB41UT_01727</name>
</gene>
<keyword evidence="5" id="KW-1185">Reference proteome</keyword>
<evidence type="ECO:0000259" key="3">
    <source>
        <dbReference type="PROSITE" id="PS51186"/>
    </source>
</evidence>
<dbReference type="InterPro" id="IPR050832">
    <property type="entry name" value="Bact_Acetyltransf"/>
</dbReference>
<dbReference type="InterPro" id="IPR016181">
    <property type="entry name" value="Acyl_CoA_acyltransferase"/>
</dbReference>
<dbReference type="EMBL" id="FWPT01000003">
    <property type="protein sequence ID" value="SMA44086.1"/>
    <property type="molecule type" value="Genomic_DNA"/>
</dbReference>
<evidence type="ECO:0000313" key="4">
    <source>
        <dbReference type="EMBL" id="SMA44086.1"/>
    </source>
</evidence>
<dbReference type="AlphaFoldDB" id="A0A1X7AIN5"/>
<dbReference type="GO" id="GO:0035447">
    <property type="term" value="F:mycothiol synthase activity"/>
    <property type="evidence" value="ECO:0007669"/>
    <property type="project" value="UniProtKB-EC"/>
</dbReference>
<dbReference type="PANTHER" id="PTHR43877">
    <property type="entry name" value="AMINOALKYLPHOSPHONATE N-ACETYLTRANSFERASE-RELATED-RELATED"/>
    <property type="match status" value="1"/>
</dbReference>
<accession>A0A1X7AIN5</accession>
<dbReference type="CDD" id="cd04301">
    <property type="entry name" value="NAT_SF"/>
    <property type="match status" value="1"/>
</dbReference>
<keyword evidence="2 4" id="KW-0012">Acyltransferase</keyword>
<keyword evidence="1 4" id="KW-0808">Transferase</keyword>
<name>A0A1X7AIN5_9GAMM</name>
<feature type="domain" description="N-acetyltransferase" evidence="3">
    <location>
        <begin position="4"/>
        <end position="169"/>
    </location>
</feature>
<protein>
    <submittedName>
        <fullName evidence="4">Mycothiol acetyltransferase</fullName>
        <ecNumber evidence="4">2.3.1.189</ecNumber>
    </submittedName>
</protein>
<dbReference type="OrthoDB" id="5292888at2"/>
<dbReference type="PROSITE" id="PS51186">
    <property type="entry name" value="GNAT"/>
    <property type="match status" value="1"/>
</dbReference>
<proteinExistence type="predicted"/>
<dbReference type="InterPro" id="IPR000182">
    <property type="entry name" value="GNAT_dom"/>
</dbReference>
<reference evidence="4 5" key="1">
    <citation type="submission" date="2017-03" db="EMBL/GenBank/DDBJ databases">
        <authorList>
            <person name="Afonso C.L."/>
            <person name="Miller P.J."/>
            <person name="Scott M.A."/>
            <person name="Spackman E."/>
            <person name="Goraichik I."/>
            <person name="Dimitrov K.M."/>
            <person name="Suarez D.L."/>
            <person name="Swayne D.E."/>
        </authorList>
    </citation>
    <scope>NUCLEOTIDE SEQUENCE [LARGE SCALE GENOMIC DNA]</scope>
    <source>
        <strain evidence="4">SB41UT1</strain>
    </source>
</reference>
<dbReference type="Pfam" id="PF00583">
    <property type="entry name" value="Acetyltransf_1"/>
    <property type="match status" value="1"/>
</dbReference>
<evidence type="ECO:0000256" key="1">
    <source>
        <dbReference type="ARBA" id="ARBA00022679"/>
    </source>
</evidence>
<dbReference type="Gene3D" id="3.40.630.30">
    <property type="match status" value="1"/>
</dbReference>
<dbReference type="Proteomes" id="UP000196573">
    <property type="component" value="Unassembled WGS sequence"/>
</dbReference>
<dbReference type="EC" id="2.3.1.189" evidence="4"/>
<sequence length="169" mass="19065">MTQLFLRPAIKEDNFVISEISVAGWRFAYRGIMADEVLDNLDVEKRAAGRTAFLKTAHLEAYVCEQGEQVVGFVDFAKSRDDDVEDTVGEVWAIYVLPEAIGRGVGQRLMALAEQKLATQGFTELTLWVLADNHQARRFYERAGFACDGGEKTYRDSGLTELRYRKSLC</sequence>
<evidence type="ECO:0000313" key="5">
    <source>
        <dbReference type="Proteomes" id="UP000196573"/>
    </source>
</evidence>